<name>A0A9E7D1C9_9FLAO</name>
<gene>
    <name evidence="2" type="ORF">MQE35_14535</name>
</gene>
<dbReference type="EMBL" id="CP094358">
    <property type="protein sequence ID" value="UOB16943.1"/>
    <property type="molecule type" value="Genomic_DNA"/>
</dbReference>
<keyword evidence="1" id="KW-0472">Membrane</keyword>
<feature type="transmembrane region" description="Helical" evidence="1">
    <location>
        <begin position="266"/>
        <end position="289"/>
    </location>
</feature>
<keyword evidence="3" id="KW-1185">Reference proteome</keyword>
<evidence type="ECO:0000313" key="2">
    <source>
        <dbReference type="EMBL" id="UOB16943.1"/>
    </source>
</evidence>
<dbReference type="RefSeq" id="WP_255842199.1">
    <property type="nucleotide sequence ID" value="NZ_CP094358.1"/>
</dbReference>
<accession>A0A9E7D1C9</accession>
<dbReference type="KEGG" id="fbm:MQE35_14535"/>
<proteinExistence type="predicted"/>
<evidence type="ECO:0000256" key="1">
    <source>
        <dbReference type="SAM" id="Phobius"/>
    </source>
</evidence>
<dbReference type="Proteomes" id="UP000831290">
    <property type="component" value="Chromosome"/>
</dbReference>
<dbReference type="AlphaFoldDB" id="A0A9E7D1C9"/>
<reference evidence="2" key="1">
    <citation type="submission" date="2022-03" db="EMBL/GenBank/DDBJ databases">
        <title>Description of Abyssus ytuae gen. nov., sp. nov., a novel member of the family Flavobacteriaceae isolated from the sediment of Mariana Trench.</title>
        <authorList>
            <person name="Zhang J."/>
            <person name="Xu X."/>
        </authorList>
    </citation>
    <scope>NUCLEOTIDE SEQUENCE</scope>
    <source>
        <strain evidence="2">MT3330</strain>
    </source>
</reference>
<keyword evidence="1" id="KW-1133">Transmembrane helix</keyword>
<sequence>MKHTIILIFFLTFIFSFGQENENQPALDETELIELYQEKMDSIEKTFSYQHGKIDIDNGMATLEIPEGYKYLEPHQANRVLTEIWGNPPSETLGLLLPENTSPVSDNFTYAIEITYEEEGYIADDDATDIDYDELLTQMQKDVEDANPERIKEGYESFKLIGWASEPYYDQMNKKLHWAKEFKFGESETNTLNYNIRILGRKGVLNLNVIGDMSVLPQVKNDIDSFLNSVDFNEGYRYTDFNPDMDKIAAYGIGGLIAGKVLAKTGALAVLLKFWKVIAIALAGGFAVLRKRFTGNKTS</sequence>
<protein>
    <submittedName>
        <fullName evidence="2">DUF2167 domain-containing protein</fullName>
    </submittedName>
</protein>
<keyword evidence="1" id="KW-0812">Transmembrane</keyword>
<dbReference type="Pfam" id="PF09935">
    <property type="entry name" value="DUF2167"/>
    <property type="match status" value="1"/>
</dbReference>
<evidence type="ECO:0000313" key="3">
    <source>
        <dbReference type="Proteomes" id="UP000831290"/>
    </source>
</evidence>
<dbReference type="InterPro" id="IPR018682">
    <property type="entry name" value="DUF2167_membr"/>
</dbReference>
<organism evidence="2 3">
    <name type="scientific">Abyssalbus ytuae</name>
    <dbReference type="NCBI Taxonomy" id="2926907"/>
    <lineage>
        <taxon>Bacteria</taxon>
        <taxon>Pseudomonadati</taxon>
        <taxon>Bacteroidota</taxon>
        <taxon>Flavobacteriia</taxon>
        <taxon>Flavobacteriales</taxon>
        <taxon>Flavobacteriaceae</taxon>
        <taxon>Abyssalbus</taxon>
    </lineage>
</organism>